<dbReference type="Pfam" id="PF19086">
    <property type="entry name" value="Terpene_syn_C_2"/>
    <property type="match status" value="1"/>
</dbReference>
<comment type="cofactor">
    <cofactor evidence="1 6">
        <name>Mg(2+)</name>
        <dbReference type="ChEBI" id="CHEBI:18420"/>
    </cofactor>
</comment>
<dbReference type="InParanoid" id="B0DV50"/>
<dbReference type="SFLD" id="SFLDG01020">
    <property type="entry name" value="Terpene_Cyclase_Like_2"/>
    <property type="match status" value="1"/>
</dbReference>
<organism evidence="8">
    <name type="scientific">Laccaria bicolor (strain S238N-H82 / ATCC MYA-4686)</name>
    <name type="common">Bicoloured deceiver</name>
    <name type="synonym">Laccaria laccata var. bicolor</name>
    <dbReference type="NCBI Taxonomy" id="486041"/>
    <lineage>
        <taxon>Eukaryota</taxon>
        <taxon>Fungi</taxon>
        <taxon>Dikarya</taxon>
        <taxon>Basidiomycota</taxon>
        <taxon>Agaricomycotina</taxon>
        <taxon>Agaricomycetes</taxon>
        <taxon>Agaricomycetidae</taxon>
        <taxon>Agaricales</taxon>
        <taxon>Agaricineae</taxon>
        <taxon>Hydnangiaceae</taxon>
        <taxon>Laccaria</taxon>
    </lineage>
</organism>
<dbReference type="SUPFAM" id="SSF48576">
    <property type="entry name" value="Terpenoid synthases"/>
    <property type="match status" value="1"/>
</dbReference>
<dbReference type="AlphaFoldDB" id="B0DV50"/>
<keyword evidence="4 6" id="KW-0460">Magnesium</keyword>
<dbReference type="EMBL" id="DS547138">
    <property type="protein sequence ID" value="EDR01517.1"/>
    <property type="molecule type" value="Genomic_DNA"/>
</dbReference>
<gene>
    <name evidence="7" type="ORF">LACBIDRAFT_394925</name>
</gene>
<keyword evidence="3 6" id="KW-0479">Metal-binding</keyword>
<dbReference type="InterPro" id="IPR034686">
    <property type="entry name" value="Terpene_cyclase-like_2"/>
</dbReference>
<dbReference type="PANTHER" id="PTHR35201">
    <property type="entry name" value="TERPENE SYNTHASE"/>
    <property type="match status" value="1"/>
</dbReference>
<reference evidence="7 8" key="1">
    <citation type="journal article" date="2008" name="Nature">
        <title>The genome of Laccaria bicolor provides insights into mycorrhizal symbiosis.</title>
        <authorList>
            <person name="Martin F."/>
            <person name="Aerts A."/>
            <person name="Ahren D."/>
            <person name="Brun A."/>
            <person name="Danchin E.G.J."/>
            <person name="Duchaussoy F."/>
            <person name="Gibon J."/>
            <person name="Kohler A."/>
            <person name="Lindquist E."/>
            <person name="Pereda V."/>
            <person name="Salamov A."/>
            <person name="Shapiro H.J."/>
            <person name="Wuyts J."/>
            <person name="Blaudez D."/>
            <person name="Buee M."/>
            <person name="Brokstein P."/>
            <person name="Canbaeck B."/>
            <person name="Cohen D."/>
            <person name="Courty P.E."/>
            <person name="Coutinho P.M."/>
            <person name="Delaruelle C."/>
            <person name="Detter J.C."/>
            <person name="Deveau A."/>
            <person name="DiFazio S."/>
            <person name="Duplessis S."/>
            <person name="Fraissinet-Tachet L."/>
            <person name="Lucic E."/>
            <person name="Frey-Klett P."/>
            <person name="Fourrey C."/>
            <person name="Feussner I."/>
            <person name="Gay G."/>
            <person name="Grimwood J."/>
            <person name="Hoegger P.J."/>
            <person name="Jain P."/>
            <person name="Kilaru S."/>
            <person name="Labbe J."/>
            <person name="Lin Y.C."/>
            <person name="Legue V."/>
            <person name="Le Tacon F."/>
            <person name="Marmeisse R."/>
            <person name="Melayah D."/>
            <person name="Montanini B."/>
            <person name="Muratet M."/>
            <person name="Nehls U."/>
            <person name="Niculita-Hirzel H."/>
            <person name="Oudot-Le Secq M.P."/>
            <person name="Peter M."/>
            <person name="Quesneville H."/>
            <person name="Rajashekar B."/>
            <person name="Reich M."/>
            <person name="Rouhier N."/>
            <person name="Schmutz J."/>
            <person name="Yin T."/>
            <person name="Chalot M."/>
            <person name="Henrissat B."/>
            <person name="Kuees U."/>
            <person name="Lucas S."/>
            <person name="Van de Peer Y."/>
            <person name="Podila G.K."/>
            <person name="Polle A."/>
            <person name="Pukkila P.J."/>
            <person name="Richardson P.M."/>
            <person name="Rouze P."/>
            <person name="Sanders I.R."/>
            <person name="Stajich J.E."/>
            <person name="Tunlid A."/>
            <person name="Tuskan G."/>
            <person name="Grigoriev I.V."/>
        </authorList>
    </citation>
    <scope>NUCLEOTIDE SEQUENCE [LARGE SCALE GENOMIC DNA]</scope>
    <source>
        <strain evidence="8">S238N-H82 / ATCC MYA-4686</strain>
    </source>
</reference>
<sequence>MAPTTQQQLHIPDLLSILNIQSDTNPYEDVVRPETEKWVSSYGIFTGTSWDKFLASDVPRFSSRTFSYADRDKLRDCTDFCLLMFALDDITDDEDQKEGTLTGQACIRTMQSDGPLLSSSPGERMIKDYRARFFKSTGPVLQRRLLKDWEATFNAFPKELEVRESKEVLSIEEYTLIRRDNCALRMGFTHIEYALGIELPDEVYQNPVFNEMYLAALDMAWLLNDVYSYGKEHAKGQATWNYLTCVMHEKSIDLQTAADYSGIKFRELYDRFIDGKSRLPSWGKPLDSDVAVFLEGLGIWLAGTLRWCFEMPRYFGPRYEDVRFTYLVDLGVFEG</sequence>
<evidence type="ECO:0000256" key="2">
    <source>
        <dbReference type="ARBA" id="ARBA00006333"/>
    </source>
</evidence>
<dbReference type="RefSeq" id="XP_001887869.1">
    <property type="nucleotide sequence ID" value="XM_001887834.1"/>
</dbReference>
<keyword evidence="8" id="KW-1185">Reference proteome</keyword>
<dbReference type="InterPro" id="IPR008949">
    <property type="entry name" value="Isoprenoid_synthase_dom_sf"/>
</dbReference>
<dbReference type="Proteomes" id="UP000001194">
    <property type="component" value="Unassembled WGS sequence"/>
</dbReference>
<protein>
    <recommendedName>
        <fullName evidence="6">Terpene synthase</fullName>
        <ecNumber evidence="6">4.2.3.-</ecNumber>
    </recommendedName>
</protein>
<dbReference type="Gene3D" id="1.10.600.10">
    <property type="entry name" value="Farnesyl Diphosphate Synthase"/>
    <property type="match status" value="1"/>
</dbReference>
<keyword evidence="5 6" id="KW-0456">Lyase</keyword>
<evidence type="ECO:0000256" key="3">
    <source>
        <dbReference type="ARBA" id="ARBA00022723"/>
    </source>
</evidence>
<evidence type="ECO:0000256" key="6">
    <source>
        <dbReference type="RuleBase" id="RU366034"/>
    </source>
</evidence>
<evidence type="ECO:0000256" key="5">
    <source>
        <dbReference type="ARBA" id="ARBA00023239"/>
    </source>
</evidence>
<dbReference type="KEGG" id="lbc:LACBIDRAFT_394925"/>
<dbReference type="SFLD" id="SFLDS00005">
    <property type="entry name" value="Isoprenoid_Synthase_Type_I"/>
    <property type="match status" value="1"/>
</dbReference>
<dbReference type="PANTHER" id="PTHR35201:SF4">
    <property type="entry name" value="BETA-PINACENE SYNTHASE-RELATED"/>
    <property type="match status" value="1"/>
</dbReference>
<dbReference type="HOGENOM" id="CLU_042538_2_1_1"/>
<evidence type="ECO:0000256" key="4">
    <source>
        <dbReference type="ARBA" id="ARBA00022842"/>
    </source>
</evidence>
<dbReference type="EC" id="4.2.3.-" evidence="6"/>
<evidence type="ECO:0000313" key="8">
    <source>
        <dbReference type="Proteomes" id="UP000001194"/>
    </source>
</evidence>
<dbReference type="GeneID" id="6083546"/>
<evidence type="ECO:0000313" key="7">
    <source>
        <dbReference type="EMBL" id="EDR01517.1"/>
    </source>
</evidence>
<evidence type="ECO:0000256" key="1">
    <source>
        <dbReference type="ARBA" id="ARBA00001946"/>
    </source>
</evidence>
<comment type="similarity">
    <text evidence="2 6">Belongs to the terpene synthase family.</text>
</comment>
<dbReference type="OrthoDB" id="2861623at2759"/>
<dbReference type="GO" id="GO:0010333">
    <property type="term" value="F:terpene synthase activity"/>
    <property type="evidence" value="ECO:0007669"/>
    <property type="project" value="InterPro"/>
</dbReference>
<proteinExistence type="inferred from homology"/>
<dbReference type="GO" id="GO:0008299">
    <property type="term" value="P:isoprenoid biosynthetic process"/>
    <property type="evidence" value="ECO:0007669"/>
    <property type="project" value="UniProtKB-ARBA"/>
</dbReference>
<name>B0DV50_LACBS</name>
<dbReference type="GO" id="GO:0046872">
    <property type="term" value="F:metal ion binding"/>
    <property type="evidence" value="ECO:0007669"/>
    <property type="project" value="UniProtKB-KW"/>
</dbReference>
<accession>B0DV50</accession>